<dbReference type="NCBIfam" id="TIGR02595">
    <property type="entry name" value="PEP_CTERM"/>
    <property type="match status" value="1"/>
</dbReference>
<dbReference type="Pfam" id="PF07589">
    <property type="entry name" value="PEP-CTERM"/>
    <property type="match status" value="1"/>
</dbReference>
<dbReference type="OrthoDB" id="8566393at2"/>
<protein>
    <submittedName>
        <fullName evidence="2">PEP-CTERM sorting domain-containing protein</fullName>
    </submittedName>
</protein>
<keyword evidence="3" id="KW-1185">Reference proteome</keyword>
<dbReference type="Proteomes" id="UP000315252">
    <property type="component" value="Unassembled WGS sequence"/>
</dbReference>
<proteinExistence type="predicted"/>
<dbReference type="InterPro" id="IPR013424">
    <property type="entry name" value="Ice-binding_C"/>
</dbReference>
<evidence type="ECO:0000259" key="1">
    <source>
        <dbReference type="Pfam" id="PF07589"/>
    </source>
</evidence>
<gene>
    <name evidence="2" type="ORF">FKG95_22250</name>
</gene>
<reference evidence="2 3" key="1">
    <citation type="submission" date="2019-06" db="EMBL/GenBank/DDBJ databases">
        <title>Whole genome sequence for Rhodospirillaceae sp. R148.</title>
        <authorList>
            <person name="Wang G."/>
        </authorList>
    </citation>
    <scope>NUCLEOTIDE SEQUENCE [LARGE SCALE GENOMIC DNA]</scope>
    <source>
        <strain evidence="2 3">R148</strain>
    </source>
</reference>
<evidence type="ECO:0000313" key="3">
    <source>
        <dbReference type="Proteomes" id="UP000315252"/>
    </source>
</evidence>
<organism evidence="2 3">
    <name type="scientific">Denitrobaculum tricleocarpae</name>
    <dbReference type="NCBI Taxonomy" id="2591009"/>
    <lineage>
        <taxon>Bacteria</taxon>
        <taxon>Pseudomonadati</taxon>
        <taxon>Pseudomonadota</taxon>
        <taxon>Alphaproteobacteria</taxon>
        <taxon>Rhodospirillales</taxon>
        <taxon>Rhodospirillaceae</taxon>
        <taxon>Denitrobaculum</taxon>
    </lineage>
</organism>
<dbReference type="AlphaFoldDB" id="A0A545TGK6"/>
<accession>A0A545TGK6</accession>
<evidence type="ECO:0000313" key="2">
    <source>
        <dbReference type="EMBL" id="TQV76353.1"/>
    </source>
</evidence>
<feature type="domain" description="Ice-binding protein C-terminal" evidence="1">
    <location>
        <begin position="165"/>
        <end position="188"/>
    </location>
</feature>
<sequence length="193" mass="19743">MKSFVQSQLIAWICGIAGLFAFWLVLAPAPASAVPLLWTLNDVTFNNGGTASGSFRFDADTASYSDVAVTTSGAGIDASFDLAAGGNAEFLSLLNAADGPDFAGAPTLRLAFLDLLTNLGGEVGLELNSFSSAIAGCGNADCSLLIGGVDFQLASGSVISEAVTQVSEPGTLSMLVLGLGVLGFKRRREASRR</sequence>
<dbReference type="RefSeq" id="WP_142898616.1">
    <property type="nucleotide sequence ID" value="NZ_ML660059.1"/>
</dbReference>
<comment type="caution">
    <text evidence="2">The sequence shown here is derived from an EMBL/GenBank/DDBJ whole genome shotgun (WGS) entry which is preliminary data.</text>
</comment>
<name>A0A545TGK6_9PROT</name>
<dbReference type="EMBL" id="VHSH01000008">
    <property type="protein sequence ID" value="TQV76353.1"/>
    <property type="molecule type" value="Genomic_DNA"/>
</dbReference>